<evidence type="ECO:0000256" key="1">
    <source>
        <dbReference type="ARBA" id="ARBA00022741"/>
    </source>
</evidence>
<reference evidence="7" key="1">
    <citation type="submission" date="2020-06" db="EMBL/GenBank/DDBJ databases">
        <title>A chromosome-scale genome assembly of Talaromyces rugulosus W13939.</title>
        <authorList>
            <person name="Wang B."/>
            <person name="Guo L."/>
            <person name="Ye K."/>
            <person name="Wang L."/>
        </authorList>
    </citation>
    <scope>NUCLEOTIDE SEQUENCE [LARGE SCALE GENOMIC DNA]</scope>
    <source>
        <strain evidence="7">W13939</strain>
    </source>
</reference>
<dbReference type="AlphaFoldDB" id="A0A7H8RCR4"/>
<dbReference type="InterPro" id="IPR000330">
    <property type="entry name" value="SNF2_N"/>
</dbReference>
<dbReference type="Pfam" id="PF00176">
    <property type="entry name" value="SNF2-rel_dom"/>
    <property type="match status" value="1"/>
</dbReference>
<keyword evidence="2" id="KW-0378">Hydrolase</keyword>
<evidence type="ECO:0000313" key="7">
    <source>
        <dbReference type="Proteomes" id="UP000509510"/>
    </source>
</evidence>
<dbReference type="EMBL" id="CP055903">
    <property type="protein sequence ID" value="QKX64262.1"/>
    <property type="molecule type" value="Genomic_DNA"/>
</dbReference>
<dbReference type="GO" id="GO:0006281">
    <property type="term" value="P:DNA repair"/>
    <property type="evidence" value="ECO:0007669"/>
    <property type="project" value="TreeGrafter"/>
</dbReference>
<evidence type="ECO:0000256" key="2">
    <source>
        <dbReference type="ARBA" id="ARBA00022801"/>
    </source>
</evidence>
<dbReference type="Gene3D" id="3.40.50.10810">
    <property type="entry name" value="Tandem AAA-ATPase domain"/>
    <property type="match status" value="1"/>
</dbReference>
<dbReference type="SUPFAM" id="SSF52540">
    <property type="entry name" value="P-loop containing nucleoside triphosphate hydrolases"/>
    <property type="match status" value="1"/>
</dbReference>
<dbReference type="OrthoDB" id="4227097at2759"/>
<feature type="non-terminal residue" evidence="6">
    <location>
        <position position="704"/>
    </location>
</feature>
<dbReference type="RefSeq" id="XP_035350436.1">
    <property type="nucleotide sequence ID" value="XM_035494543.1"/>
</dbReference>
<proteinExistence type="predicted"/>
<dbReference type="InterPro" id="IPR050628">
    <property type="entry name" value="SNF2_RAD54_helicase_TF"/>
</dbReference>
<gene>
    <name evidence="6" type="ORF">TRUGW13939_11435</name>
</gene>
<organism evidence="6 7">
    <name type="scientific">Talaromyces rugulosus</name>
    <name type="common">Penicillium rugulosum</name>
    <dbReference type="NCBI Taxonomy" id="121627"/>
    <lineage>
        <taxon>Eukaryota</taxon>
        <taxon>Fungi</taxon>
        <taxon>Dikarya</taxon>
        <taxon>Ascomycota</taxon>
        <taxon>Pezizomycotina</taxon>
        <taxon>Eurotiomycetes</taxon>
        <taxon>Eurotiomycetidae</taxon>
        <taxon>Eurotiales</taxon>
        <taxon>Trichocomaceae</taxon>
        <taxon>Talaromyces</taxon>
        <taxon>Talaromyces sect. Islandici</taxon>
    </lineage>
</organism>
<dbReference type="Proteomes" id="UP000509510">
    <property type="component" value="Chromosome VI"/>
</dbReference>
<evidence type="ECO:0000256" key="3">
    <source>
        <dbReference type="ARBA" id="ARBA00022840"/>
    </source>
</evidence>
<feature type="compositionally biased region" description="Low complexity" evidence="4">
    <location>
        <begin position="1"/>
        <end position="14"/>
    </location>
</feature>
<keyword evidence="7" id="KW-1185">Reference proteome</keyword>
<sequence>GSSSNVSNNDGVASDSEDDGKEFSLMQLDLSESDMALATELSEFMTTSLQESWKKMIPASDDTQMPTKISEQFNPNESYWQLMFCRTACKLAQEGVEADDNAMSTGDNGDAMEQASDEDSDDKDSEDEDLQGPLPSSEGDEDWEDAEVDDVQEVAEDGLPLQQSLDDEENKLYQSLSHLAADEYAWSEVTENTATEEDVPPSHLIRITPEKLKQYQRELEWLDDQSYQPKDWQKAVKSLCVTTPRPDPDSIIRTRHRYMKQNTRLEPWQVLGVARLLEMREAKRKSGRPMQRGAFLADVMGLGKTYEAIAYMLEISKRQKDIHNAWKEVHENDSNAAGPSPAHKPFLLVVPSAILPQWCKEIQAITTQLKIKILFGDKRSNRLSTWKDAEVVTEKLTKSHELFDGSLERASTVVVTTCETFRNRHGPPAANSWVTKERKRLGDPKAFSNRPKDVKPQGWPGDLAGLFSDAILDEGHYIRNKDSGISTAIRWSDADFYLIMSATILFNSIHDFTGYVDLVLPKESDDEWHNDNLEDLDVTASCDPFSLADDHPATSLVLTHRVVQKKILTNKVTVTVASVYTKKLLSKLMVRRTLSSIIEINDKRVVIGARIPPSHTVMVNVNFSEKEKLIYDKLVIPHYRKLIFEIEDNKFAINMAKLRMLTLLTSYVGFEYCEKLLTSKNMLDVLKLFKLKTMAQSLAETIGD</sequence>
<feature type="region of interest" description="Disordered" evidence="4">
    <location>
        <begin position="1"/>
        <end position="23"/>
    </location>
</feature>
<feature type="region of interest" description="Disordered" evidence="4">
    <location>
        <begin position="100"/>
        <end position="145"/>
    </location>
</feature>
<keyword evidence="3" id="KW-0067">ATP-binding</keyword>
<accession>A0A7H8RCR4</accession>
<dbReference type="PROSITE" id="PS51192">
    <property type="entry name" value="HELICASE_ATP_BIND_1"/>
    <property type="match status" value="1"/>
</dbReference>
<feature type="domain" description="Helicase ATP-binding" evidence="5">
    <location>
        <begin position="285"/>
        <end position="522"/>
    </location>
</feature>
<dbReference type="KEGG" id="trg:TRUGW13939_11435"/>
<dbReference type="GO" id="GO:0008094">
    <property type="term" value="F:ATP-dependent activity, acting on DNA"/>
    <property type="evidence" value="ECO:0007669"/>
    <property type="project" value="TreeGrafter"/>
</dbReference>
<dbReference type="InterPro" id="IPR014001">
    <property type="entry name" value="Helicase_ATP-bd"/>
</dbReference>
<evidence type="ECO:0000256" key="4">
    <source>
        <dbReference type="SAM" id="MobiDB-lite"/>
    </source>
</evidence>
<feature type="compositionally biased region" description="Acidic residues" evidence="4">
    <location>
        <begin position="115"/>
        <end position="130"/>
    </location>
</feature>
<dbReference type="GO" id="GO:0016787">
    <property type="term" value="F:hydrolase activity"/>
    <property type="evidence" value="ECO:0007669"/>
    <property type="project" value="UniProtKB-KW"/>
</dbReference>
<protein>
    <recommendedName>
        <fullName evidence="5">Helicase ATP-binding domain-containing protein</fullName>
    </recommendedName>
</protein>
<dbReference type="PANTHER" id="PTHR45626">
    <property type="entry name" value="TRANSCRIPTION TERMINATION FACTOR 2-RELATED"/>
    <property type="match status" value="1"/>
</dbReference>
<dbReference type="InterPro" id="IPR038718">
    <property type="entry name" value="SNF2-like_sf"/>
</dbReference>
<name>A0A7H8RCR4_TALRU</name>
<dbReference type="GO" id="GO:0005524">
    <property type="term" value="F:ATP binding"/>
    <property type="evidence" value="ECO:0007669"/>
    <property type="project" value="UniProtKB-KW"/>
</dbReference>
<dbReference type="GO" id="GO:0005634">
    <property type="term" value="C:nucleus"/>
    <property type="evidence" value="ECO:0007669"/>
    <property type="project" value="TreeGrafter"/>
</dbReference>
<keyword evidence="1" id="KW-0547">Nucleotide-binding</keyword>
<dbReference type="GeneID" id="55998913"/>
<evidence type="ECO:0000313" key="6">
    <source>
        <dbReference type="EMBL" id="QKX64262.1"/>
    </source>
</evidence>
<evidence type="ECO:0000259" key="5">
    <source>
        <dbReference type="PROSITE" id="PS51192"/>
    </source>
</evidence>
<dbReference type="InterPro" id="IPR027417">
    <property type="entry name" value="P-loop_NTPase"/>
</dbReference>
<dbReference type="PANTHER" id="PTHR45626:SF26">
    <property type="entry name" value="FAMILY HELICASE, PUTATIVE (AFU_ORTHOLOGUE AFUA_2G09120)-RELATED"/>
    <property type="match status" value="1"/>
</dbReference>
<dbReference type="SMART" id="SM00487">
    <property type="entry name" value="DEXDc"/>
    <property type="match status" value="1"/>
</dbReference>